<dbReference type="EMBL" id="FRBT01000001">
    <property type="protein sequence ID" value="SHL16783.1"/>
    <property type="molecule type" value="Genomic_DNA"/>
</dbReference>
<dbReference type="AlphaFoldDB" id="A0A1M6YF84"/>
<accession>A0A1M6YF84</accession>
<dbReference type="Proteomes" id="UP000184028">
    <property type="component" value="Unassembled WGS sequence"/>
</dbReference>
<dbReference type="PROSITE" id="PS51257">
    <property type="entry name" value="PROKAR_LIPOPROTEIN"/>
    <property type="match status" value="1"/>
</dbReference>
<keyword evidence="2" id="KW-1185">Reference proteome</keyword>
<protein>
    <submittedName>
        <fullName evidence="1">Uncharacterized protein</fullName>
    </submittedName>
</protein>
<evidence type="ECO:0000313" key="2">
    <source>
        <dbReference type="Proteomes" id="UP000184028"/>
    </source>
</evidence>
<organism evidence="1 2">
    <name type="scientific">Flavobacterium chilense</name>
    <dbReference type="NCBI Taxonomy" id="946677"/>
    <lineage>
        <taxon>Bacteria</taxon>
        <taxon>Pseudomonadati</taxon>
        <taxon>Bacteroidota</taxon>
        <taxon>Flavobacteriia</taxon>
        <taxon>Flavobacteriales</taxon>
        <taxon>Flavobacteriaceae</taxon>
        <taxon>Flavobacterium</taxon>
    </lineage>
</organism>
<evidence type="ECO:0000313" key="1">
    <source>
        <dbReference type="EMBL" id="SHL16783.1"/>
    </source>
</evidence>
<sequence>MKKIISLLLIFTFGLSSCEKDDICDANTPTTPRLVISFFENRTPLVPKNVINLKVVGKDSPGGQGIIFNASGDDTTKYLTNANKISIPLKTDTDSTTYSFTYDSGNPNAAAVNTDVITFYYTRQNVYVSRACGFKTIFTLNPSSTDPFSAPFIQTDPAGDGIWMTRLILQTYNIDSENEAHIKVYF</sequence>
<dbReference type="OrthoDB" id="663527at2"/>
<dbReference type="Pfam" id="PF20050">
    <property type="entry name" value="DUF6452"/>
    <property type="match status" value="1"/>
</dbReference>
<proteinExistence type="predicted"/>
<gene>
    <name evidence="1" type="ORF">SAMN05444484_101548</name>
</gene>
<reference evidence="2" key="1">
    <citation type="submission" date="2016-11" db="EMBL/GenBank/DDBJ databases">
        <authorList>
            <person name="Varghese N."/>
            <person name="Submissions S."/>
        </authorList>
    </citation>
    <scope>NUCLEOTIDE SEQUENCE [LARGE SCALE GENOMIC DNA]</scope>
    <source>
        <strain evidence="2">DSM 24724</strain>
    </source>
</reference>
<dbReference type="RefSeq" id="WP_068843166.1">
    <property type="nucleotide sequence ID" value="NZ_FRBT01000001.1"/>
</dbReference>
<dbReference type="InterPro" id="IPR045607">
    <property type="entry name" value="DUF6452"/>
</dbReference>
<dbReference type="STRING" id="946677.SAMN05444484_101548"/>
<name>A0A1M6YF84_9FLAO</name>